<protein>
    <recommendedName>
        <fullName evidence="6">UPF0316 protein A500_20014</fullName>
    </recommendedName>
</protein>
<feature type="domain" description="DUF5698" evidence="8">
    <location>
        <begin position="19"/>
        <end position="75"/>
    </location>
</feature>
<dbReference type="OrthoDB" id="48231at2"/>
<keyword evidence="4 6" id="KW-1133">Transmembrane helix</keyword>
<dbReference type="PATRIC" id="fig|1202534.3.peg.3990"/>
<dbReference type="Pfam" id="PF10035">
    <property type="entry name" value="DUF2179"/>
    <property type="match status" value="1"/>
</dbReference>
<evidence type="ECO:0000256" key="1">
    <source>
        <dbReference type="ARBA" id="ARBA00004651"/>
    </source>
</evidence>
<evidence type="ECO:0000313" key="9">
    <source>
        <dbReference type="EMBL" id="EOR19818.1"/>
    </source>
</evidence>
<feature type="transmembrane region" description="Helical" evidence="6">
    <location>
        <begin position="6"/>
        <end position="26"/>
    </location>
</feature>
<proteinExistence type="inferred from homology"/>
<dbReference type="InterPro" id="IPR044035">
    <property type="entry name" value="DUF5698"/>
</dbReference>
<dbReference type="EMBL" id="ASRV01000262">
    <property type="protein sequence ID" value="EOR19818.1"/>
    <property type="molecule type" value="Genomic_DNA"/>
</dbReference>
<keyword evidence="5 6" id="KW-0472">Membrane</keyword>
<gene>
    <name evidence="9" type="ORF">A500_20014</name>
</gene>
<keyword evidence="2 6" id="KW-1003">Cell membrane</keyword>
<dbReference type="Pfam" id="PF18955">
    <property type="entry name" value="DUF5698"/>
    <property type="match status" value="1"/>
</dbReference>
<sequence length="184" mass="20908">MINALTIFILQLIYVPLLTLRTTFVVKGKKAQASIFAFLEAIIYIVSLGIVFSDLSNFLNIGAYILGYGIGIYIGGIIEEKLAIGYRTIHVNLTSYNQELIDKLRSLNFGVTTYTGEGINKEKRYRLEIVSHRIRESEAISIIQTLEKNAFIVSYEPTQFKGGYITKHLKNFNNILNNILLKFF</sequence>
<evidence type="ECO:0000259" key="7">
    <source>
        <dbReference type="Pfam" id="PF10035"/>
    </source>
</evidence>
<dbReference type="GO" id="GO:0005886">
    <property type="term" value="C:plasma membrane"/>
    <property type="evidence" value="ECO:0007669"/>
    <property type="project" value="UniProtKB-SubCell"/>
</dbReference>
<dbReference type="Proteomes" id="UP000013988">
    <property type="component" value="Unassembled WGS sequence"/>
</dbReference>
<keyword evidence="10" id="KW-1185">Reference proteome</keyword>
<dbReference type="AlphaFoldDB" id="R9BRX6"/>
<evidence type="ECO:0000259" key="8">
    <source>
        <dbReference type="Pfam" id="PF18955"/>
    </source>
</evidence>
<dbReference type="InterPro" id="IPR022930">
    <property type="entry name" value="UPF0316"/>
</dbReference>
<dbReference type="HAMAP" id="MF_01515">
    <property type="entry name" value="UPF0316"/>
    <property type="match status" value="1"/>
</dbReference>
<evidence type="ECO:0000256" key="2">
    <source>
        <dbReference type="ARBA" id="ARBA00022475"/>
    </source>
</evidence>
<feature type="transmembrane region" description="Helical" evidence="6">
    <location>
        <begin position="33"/>
        <end position="52"/>
    </location>
</feature>
<comment type="subcellular location">
    <subcellularLocation>
        <location evidence="1 6">Cell membrane</location>
        <topology evidence="1 6">Multi-pass membrane protein</topology>
    </subcellularLocation>
</comment>
<evidence type="ECO:0000256" key="6">
    <source>
        <dbReference type="HAMAP-Rule" id="MF_01515"/>
    </source>
</evidence>
<evidence type="ECO:0000256" key="4">
    <source>
        <dbReference type="ARBA" id="ARBA00022989"/>
    </source>
</evidence>
<dbReference type="RefSeq" id="WP_016209200.1">
    <property type="nucleotide sequence ID" value="NZ_ASRV01000262.1"/>
</dbReference>
<feature type="transmembrane region" description="Helical" evidence="6">
    <location>
        <begin position="58"/>
        <end position="78"/>
    </location>
</feature>
<keyword evidence="3 6" id="KW-0812">Transmembrane</keyword>
<dbReference type="PANTHER" id="PTHR40060:SF1">
    <property type="entry name" value="UPF0316 PROTEIN YEBE"/>
    <property type="match status" value="1"/>
</dbReference>
<comment type="caution">
    <text evidence="9">The sequence shown here is derived from an EMBL/GenBank/DDBJ whole genome shotgun (WGS) entry which is preliminary data.</text>
</comment>
<name>R9BRX6_9CLOT</name>
<evidence type="ECO:0000256" key="3">
    <source>
        <dbReference type="ARBA" id="ARBA00022692"/>
    </source>
</evidence>
<dbReference type="PANTHER" id="PTHR40060">
    <property type="entry name" value="UPF0316 PROTEIN YEBE"/>
    <property type="match status" value="1"/>
</dbReference>
<dbReference type="InterPro" id="IPR019264">
    <property type="entry name" value="DUF2179"/>
</dbReference>
<comment type="similarity">
    <text evidence="6">Belongs to the UPF0316 family.</text>
</comment>
<reference evidence="9 10" key="1">
    <citation type="submission" date="2013-03" db="EMBL/GenBank/DDBJ databases">
        <title>Whole genome shotgun sequencing of Clostridium sartagoforme AAU1.</title>
        <authorList>
            <person name="Joshi C.G."/>
            <person name="Duggirala S.M."/>
            <person name="Nathani N.M."/>
            <person name="Bhatt V.D."/>
            <person name="Patel A.K."/>
            <person name="Pandya P.R."/>
            <person name="KaPatel J.A."/>
        </authorList>
    </citation>
    <scope>NUCLEOTIDE SEQUENCE [LARGE SCALE GENOMIC DNA]</scope>
    <source>
        <strain evidence="9 10">AAU1</strain>
    </source>
</reference>
<evidence type="ECO:0000313" key="10">
    <source>
        <dbReference type="Proteomes" id="UP000013988"/>
    </source>
</evidence>
<evidence type="ECO:0000256" key="5">
    <source>
        <dbReference type="ARBA" id="ARBA00023136"/>
    </source>
</evidence>
<accession>R9BRX6</accession>
<dbReference type="NCBIfam" id="NF003194">
    <property type="entry name" value="PRK04164.1-5"/>
    <property type="match status" value="1"/>
</dbReference>
<feature type="domain" description="DUF2179" evidence="7">
    <location>
        <begin position="109"/>
        <end position="162"/>
    </location>
</feature>
<organism evidence="9 10">
    <name type="scientific">Clostridium sartagoforme AAU1</name>
    <dbReference type="NCBI Taxonomy" id="1202534"/>
    <lineage>
        <taxon>Bacteria</taxon>
        <taxon>Bacillati</taxon>
        <taxon>Bacillota</taxon>
        <taxon>Clostridia</taxon>
        <taxon>Eubacteriales</taxon>
        <taxon>Clostridiaceae</taxon>
        <taxon>Clostridium</taxon>
    </lineage>
</organism>
<dbReference type="CDD" id="cd16381">
    <property type="entry name" value="YitT_C_like_1"/>
    <property type="match status" value="1"/>
</dbReference>